<dbReference type="AlphaFoldDB" id="A0A2G5IDF2"/>
<evidence type="ECO:0000313" key="2">
    <source>
        <dbReference type="EMBL" id="WPB04343.1"/>
    </source>
</evidence>
<sequence length="149" mass="17383">MSEAIQLYKEAFAKYWTDTPFCIELIEPYLVCPLKRDLAQGDNPRLQHKDVDRIRHIHVIGCLEYDGFGNVYTYYHDEGIWHSVNDRPGENVEYLWVQPDSSSPWGQRLDSAARHEDAVVAAWGRTERVPFYQELQWMMTDPSNGGISY</sequence>
<gene>
    <name evidence="1" type="ORF">CB0940_11969</name>
    <name evidence="2" type="ORF">RHO25_008989</name>
</gene>
<dbReference type="EMBL" id="CP134188">
    <property type="protein sequence ID" value="WPB04343.1"/>
    <property type="molecule type" value="Genomic_DNA"/>
</dbReference>
<reference evidence="2 4" key="2">
    <citation type="submission" date="2023-09" db="EMBL/GenBank/DDBJ databases">
        <title>Complete-Gapless Cercospora beticola genome.</title>
        <authorList>
            <person name="Wyatt N.A."/>
            <person name="Spanner R.E."/>
            <person name="Bolton M.D."/>
        </authorList>
    </citation>
    <scope>NUCLEOTIDE SEQUENCE [LARGE SCALE GENOMIC DNA]</scope>
    <source>
        <strain evidence="2">Cb09-40</strain>
    </source>
</reference>
<reference evidence="1 3" key="1">
    <citation type="submission" date="2015-10" db="EMBL/GenBank/DDBJ databases">
        <title>The cercosporin biosynthetic gene cluster was horizontally transferred to several fungal lineages and shown to be expanded in Cercospora beticola based on microsynteny with recipient genomes.</title>
        <authorList>
            <person name="De Jonge R."/>
            <person name="Ebert M.K."/>
            <person name="Suttle J.C."/>
            <person name="Jurick Ii W.M."/>
            <person name="Secor G.A."/>
            <person name="Thomma B.P."/>
            <person name="Van De Peer Y."/>
            <person name="Bolton M.D."/>
        </authorList>
    </citation>
    <scope>NUCLEOTIDE SEQUENCE [LARGE SCALE GENOMIC DNA]</scope>
    <source>
        <strain evidence="1 3">09-40</strain>
    </source>
</reference>
<dbReference type="Proteomes" id="UP001302367">
    <property type="component" value="Chromosome 5"/>
</dbReference>
<keyword evidence="4" id="KW-1185">Reference proteome</keyword>
<evidence type="ECO:0000313" key="1">
    <source>
        <dbReference type="EMBL" id="PIB02821.1"/>
    </source>
</evidence>
<proteinExistence type="predicted"/>
<name>A0A2G5IDF2_CERBT</name>
<evidence type="ECO:0000313" key="3">
    <source>
        <dbReference type="Proteomes" id="UP000230605"/>
    </source>
</evidence>
<dbReference type="OrthoDB" id="10283980at2759"/>
<protein>
    <submittedName>
        <fullName evidence="1">Uncharacterized protein</fullName>
    </submittedName>
</protein>
<dbReference type="EMBL" id="LKMD01000099">
    <property type="protein sequence ID" value="PIB02821.1"/>
    <property type="molecule type" value="Genomic_DNA"/>
</dbReference>
<dbReference type="Proteomes" id="UP000230605">
    <property type="component" value="Chromosome 10"/>
</dbReference>
<accession>A0A2G5IDF2</accession>
<organism evidence="1 3">
    <name type="scientific">Cercospora beticola</name>
    <name type="common">Sugarbeet leaf spot fungus</name>
    <dbReference type="NCBI Taxonomy" id="122368"/>
    <lineage>
        <taxon>Eukaryota</taxon>
        <taxon>Fungi</taxon>
        <taxon>Dikarya</taxon>
        <taxon>Ascomycota</taxon>
        <taxon>Pezizomycotina</taxon>
        <taxon>Dothideomycetes</taxon>
        <taxon>Dothideomycetidae</taxon>
        <taxon>Mycosphaerellales</taxon>
        <taxon>Mycosphaerellaceae</taxon>
        <taxon>Cercospora</taxon>
    </lineage>
</organism>
<evidence type="ECO:0000313" key="4">
    <source>
        <dbReference type="Proteomes" id="UP001302367"/>
    </source>
</evidence>